<dbReference type="SUPFAM" id="SSF81296">
    <property type="entry name" value="E set domains"/>
    <property type="match status" value="1"/>
</dbReference>
<evidence type="ECO:0000313" key="5">
    <source>
        <dbReference type="Proteomes" id="UP001156441"/>
    </source>
</evidence>
<keyword evidence="4" id="KW-0560">Oxidoreductase</keyword>
<evidence type="ECO:0000259" key="3">
    <source>
        <dbReference type="Pfam" id="PF03067"/>
    </source>
</evidence>
<dbReference type="Proteomes" id="UP001156441">
    <property type="component" value="Unassembled WGS sequence"/>
</dbReference>
<sequence>MSGKRITRMLTIAALAVIPMTLVTTGSASAHGYTNSPASRAYHCNQGSAQDCGAIQWEPHSVEGPKGFPEAGPADGSICAGGNTRFAELDDPRGGAWPATDVSGGQDFTFRWHLTARHVTTSFRYFVTRDGWDPGQPLTRAALEPEPFLYVDGQNQQPPADVSHSGTLPNKSGRHLILSVWDIADTGNAFYQCADVEF</sequence>
<name>A0ABT2JHL5_9PSEU</name>
<evidence type="ECO:0000256" key="1">
    <source>
        <dbReference type="ARBA" id="ARBA00022729"/>
    </source>
</evidence>
<dbReference type="GO" id="GO:0004497">
    <property type="term" value="F:monooxygenase activity"/>
    <property type="evidence" value="ECO:0007669"/>
    <property type="project" value="UniProtKB-KW"/>
</dbReference>
<gene>
    <name evidence="4" type="ORF">JT362_30055</name>
</gene>
<dbReference type="PANTHER" id="PTHR34823">
    <property type="entry name" value="GLCNAC-BINDING PROTEIN A"/>
    <property type="match status" value="1"/>
</dbReference>
<dbReference type="InterPro" id="IPR014756">
    <property type="entry name" value="Ig_E-set"/>
</dbReference>
<dbReference type="InterPro" id="IPR051024">
    <property type="entry name" value="GlcNAc_Chitin_IntDeg"/>
</dbReference>
<dbReference type="EMBL" id="JAFFZE010000024">
    <property type="protein sequence ID" value="MCT2587376.1"/>
    <property type="molecule type" value="Genomic_DNA"/>
</dbReference>
<keyword evidence="1 2" id="KW-0732">Signal</keyword>
<keyword evidence="5" id="KW-1185">Reference proteome</keyword>
<feature type="chain" id="PRO_5045052621" evidence="2">
    <location>
        <begin position="31"/>
        <end position="198"/>
    </location>
</feature>
<keyword evidence="4" id="KW-0503">Monooxygenase</keyword>
<dbReference type="PANTHER" id="PTHR34823:SF1">
    <property type="entry name" value="CHITIN-BINDING TYPE-4 DOMAIN-CONTAINING PROTEIN"/>
    <property type="match status" value="1"/>
</dbReference>
<organism evidence="4 5">
    <name type="scientific">Actinophytocola gossypii</name>
    <dbReference type="NCBI Taxonomy" id="2812003"/>
    <lineage>
        <taxon>Bacteria</taxon>
        <taxon>Bacillati</taxon>
        <taxon>Actinomycetota</taxon>
        <taxon>Actinomycetes</taxon>
        <taxon>Pseudonocardiales</taxon>
        <taxon>Pseudonocardiaceae</taxon>
    </lineage>
</organism>
<protein>
    <submittedName>
        <fullName evidence="4">Lytic polysaccharide monooxygenase</fullName>
    </submittedName>
</protein>
<proteinExistence type="predicted"/>
<dbReference type="InterPro" id="IPR004302">
    <property type="entry name" value="Cellulose/chitin-bd_N"/>
</dbReference>
<dbReference type="Gene3D" id="2.70.50.50">
    <property type="entry name" value="chitin-binding protein cbp21"/>
    <property type="match status" value="1"/>
</dbReference>
<comment type="caution">
    <text evidence="4">The sequence shown here is derived from an EMBL/GenBank/DDBJ whole genome shotgun (WGS) entry which is preliminary data.</text>
</comment>
<feature type="signal peptide" evidence="2">
    <location>
        <begin position="1"/>
        <end position="30"/>
    </location>
</feature>
<accession>A0ABT2JHL5</accession>
<dbReference type="CDD" id="cd21177">
    <property type="entry name" value="LPMO_AA10"/>
    <property type="match status" value="1"/>
</dbReference>
<reference evidence="4 5" key="1">
    <citation type="submission" date="2021-02" db="EMBL/GenBank/DDBJ databases">
        <title>Actinophytocola xerophila sp. nov., isolated from soil of cotton cropping field.</title>
        <authorList>
            <person name="Huang R."/>
            <person name="Chen X."/>
            <person name="Ge X."/>
            <person name="Liu W."/>
        </authorList>
    </citation>
    <scope>NUCLEOTIDE SEQUENCE [LARGE SCALE GENOMIC DNA]</scope>
    <source>
        <strain evidence="4 5">S1-96</strain>
    </source>
</reference>
<dbReference type="Pfam" id="PF03067">
    <property type="entry name" value="LPMO_10"/>
    <property type="match status" value="1"/>
</dbReference>
<evidence type="ECO:0000256" key="2">
    <source>
        <dbReference type="SAM" id="SignalP"/>
    </source>
</evidence>
<feature type="domain" description="Chitin-binding type-4" evidence="3">
    <location>
        <begin position="31"/>
        <end position="196"/>
    </location>
</feature>
<evidence type="ECO:0000313" key="4">
    <source>
        <dbReference type="EMBL" id="MCT2587376.1"/>
    </source>
</evidence>